<evidence type="ECO:0000256" key="5">
    <source>
        <dbReference type="ARBA" id="ARBA00023212"/>
    </source>
</evidence>
<keyword evidence="9" id="KW-1185">Reference proteome</keyword>
<evidence type="ECO:0000313" key="9">
    <source>
        <dbReference type="Proteomes" id="UP001212152"/>
    </source>
</evidence>
<feature type="region of interest" description="Disordered" evidence="7">
    <location>
        <begin position="160"/>
        <end position="182"/>
    </location>
</feature>
<evidence type="ECO:0000256" key="2">
    <source>
        <dbReference type="ARBA" id="ARBA00007700"/>
    </source>
</evidence>
<keyword evidence="3" id="KW-0963">Cytoplasm</keyword>
<evidence type="ECO:0000256" key="7">
    <source>
        <dbReference type="SAM" id="MobiDB-lite"/>
    </source>
</evidence>
<evidence type="ECO:0000256" key="3">
    <source>
        <dbReference type="ARBA" id="ARBA00022490"/>
    </source>
</evidence>
<dbReference type="Proteomes" id="UP001212152">
    <property type="component" value="Unassembled WGS sequence"/>
</dbReference>
<gene>
    <name evidence="8" type="primary">IFT46_1</name>
    <name evidence="8" type="ORF">HDU87_002804</name>
</gene>
<keyword evidence="4" id="KW-0969">Cilium</keyword>
<dbReference type="PANTHER" id="PTHR13376:SF0">
    <property type="entry name" value="INTRAFLAGELLAR TRANSPORT PROTEIN 46 HOMOLOG"/>
    <property type="match status" value="1"/>
</dbReference>
<dbReference type="GO" id="GO:0031514">
    <property type="term" value="C:motile cilium"/>
    <property type="evidence" value="ECO:0007669"/>
    <property type="project" value="TreeGrafter"/>
</dbReference>
<evidence type="ECO:0000256" key="4">
    <source>
        <dbReference type="ARBA" id="ARBA00023069"/>
    </source>
</evidence>
<name>A0AAD5XNM0_9FUNG</name>
<keyword evidence="5" id="KW-0206">Cytoskeleton</keyword>
<reference evidence="8" key="1">
    <citation type="submission" date="2020-05" db="EMBL/GenBank/DDBJ databases">
        <title>Phylogenomic resolution of chytrid fungi.</title>
        <authorList>
            <person name="Stajich J.E."/>
            <person name="Amses K."/>
            <person name="Simmons R."/>
            <person name="Seto K."/>
            <person name="Myers J."/>
            <person name="Bonds A."/>
            <person name="Quandt C.A."/>
            <person name="Barry K."/>
            <person name="Liu P."/>
            <person name="Grigoriev I."/>
            <person name="Longcore J.E."/>
            <person name="James T.Y."/>
        </authorList>
    </citation>
    <scope>NUCLEOTIDE SEQUENCE</scope>
    <source>
        <strain evidence="8">JEL0379</strain>
    </source>
</reference>
<dbReference type="GO" id="GO:0060271">
    <property type="term" value="P:cilium assembly"/>
    <property type="evidence" value="ECO:0007669"/>
    <property type="project" value="TreeGrafter"/>
</dbReference>
<comment type="subcellular location">
    <subcellularLocation>
        <location evidence="1">Cytoplasm</location>
        <location evidence="1">Cytoskeleton</location>
        <location evidence="1">Cilium basal body</location>
    </subcellularLocation>
</comment>
<dbReference type="GO" id="GO:0005815">
    <property type="term" value="C:microtubule organizing center"/>
    <property type="evidence" value="ECO:0007669"/>
    <property type="project" value="TreeGrafter"/>
</dbReference>
<keyword evidence="6" id="KW-0966">Cell projection</keyword>
<protein>
    <submittedName>
        <fullName evidence="8">Intraflagellar transport protein 46</fullName>
    </submittedName>
</protein>
<evidence type="ECO:0000256" key="1">
    <source>
        <dbReference type="ARBA" id="ARBA00004120"/>
    </source>
</evidence>
<dbReference type="GO" id="GO:0030992">
    <property type="term" value="C:intraciliary transport particle B"/>
    <property type="evidence" value="ECO:0007669"/>
    <property type="project" value="TreeGrafter"/>
</dbReference>
<proteinExistence type="inferred from homology"/>
<evidence type="ECO:0000256" key="6">
    <source>
        <dbReference type="ARBA" id="ARBA00023273"/>
    </source>
</evidence>
<comment type="similarity">
    <text evidence="2">Belongs to the IFT46 family.</text>
</comment>
<feature type="region of interest" description="Disordered" evidence="7">
    <location>
        <begin position="1"/>
        <end position="45"/>
    </location>
</feature>
<feature type="region of interest" description="Disordered" evidence="7">
    <location>
        <begin position="202"/>
        <end position="271"/>
    </location>
</feature>
<sequence>MFDGDPNYTAPASSASASNLQQQAARRGYSTRPSTSQLLARADQTSDDELLARVLAIEEDEKFAKKLQSDIAAGIEPTPRPFSALRTTAPARSEGHINTVGLDSDSGGGSIYGSTGSVRGRVRANLAGSREHVSHDELPSTSHLAHHEDVGIDRSGALHDLTAQDDDDDPAHSAESEDDDNIDMYMQSSAAATTAAATIAATRLQQHQSHRASPAPNPPRTDSLHEHLGTADMFPEETGHGSSSSIPHGTLSPRQPIAHSSGNTSSSSDSAIGAGASAFTELFAFIDAYTPLETELPNTLQPFVPDYMPSIGDIDPMLKPAPPAPPPLPRGVAAAAGTTPAVPNLGIAVLDEPRLAQTDPAVLDLQLRAAHKATLGGGNSAAPTSKIRTLDLRSGPEGAGARALGQWIKSMGAIKGHATAEAVHYSNKMPDVEKLMEQWPEEVESAFKSGEVDIPPAEIDLPLPDYSQLMCNMIDIPVYPSPHGAKRKDTETRAHVEALHVLFTLYLEFHSSAHFKALERAGGG</sequence>
<accession>A0AAD5XNM0</accession>
<evidence type="ECO:0000313" key="8">
    <source>
        <dbReference type="EMBL" id="KAJ3179598.1"/>
    </source>
</evidence>
<feature type="compositionally biased region" description="Low complexity" evidence="7">
    <location>
        <begin position="10"/>
        <end position="25"/>
    </location>
</feature>
<dbReference type="AlphaFoldDB" id="A0AAD5XNM0"/>
<dbReference type="InterPro" id="IPR022088">
    <property type="entry name" value="Intraflagellar_transp_cmplxB"/>
</dbReference>
<comment type="caution">
    <text evidence="8">The sequence shown here is derived from an EMBL/GenBank/DDBJ whole genome shotgun (WGS) entry which is preliminary data.</text>
</comment>
<feature type="compositionally biased region" description="Low complexity" evidence="7">
    <location>
        <begin position="258"/>
        <end position="271"/>
    </location>
</feature>
<dbReference type="EMBL" id="JADGJQ010000020">
    <property type="protein sequence ID" value="KAJ3179598.1"/>
    <property type="molecule type" value="Genomic_DNA"/>
</dbReference>
<organism evidence="8 9">
    <name type="scientific">Geranomyces variabilis</name>
    <dbReference type="NCBI Taxonomy" id="109894"/>
    <lineage>
        <taxon>Eukaryota</taxon>
        <taxon>Fungi</taxon>
        <taxon>Fungi incertae sedis</taxon>
        <taxon>Chytridiomycota</taxon>
        <taxon>Chytridiomycota incertae sedis</taxon>
        <taxon>Chytridiomycetes</taxon>
        <taxon>Spizellomycetales</taxon>
        <taxon>Powellomycetaceae</taxon>
        <taxon>Geranomyces</taxon>
    </lineage>
</organism>
<dbReference type="Pfam" id="PF12317">
    <property type="entry name" value="IFT46_B_C"/>
    <property type="match status" value="1"/>
</dbReference>
<dbReference type="PANTHER" id="PTHR13376">
    <property type="entry name" value="INTRAFLAGELLAR TRANSPORT PROTEIN 46 HOMOLOG"/>
    <property type="match status" value="1"/>
</dbReference>
<dbReference type="GO" id="GO:0042073">
    <property type="term" value="P:intraciliary transport"/>
    <property type="evidence" value="ECO:0007669"/>
    <property type="project" value="InterPro"/>
</dbReference>